<dbReference type="EMBL" id="HBUF01159824">
    <property type="protein sequence ID" value="CAG6649777.1"/>
    <property type="molecule type" value="Transcribed_RNA"/>
</dbReference>
<dbReference type="EMBL" id="HBUF01159821">
    <property type="protein sequence ID" value="CAG6649775.1"/>
    <property type="molecule type" value="Transcribed_RNA"/>
</dbReference>
<evidence type="ECO:0000313" key="1">
    <source>
        <dbReference type="EMBL" id="CAG6649775.1"/>
    </source>
</evidence>
<reference evidence="1" key="1">
    <citation type="submission" date="2021-05" db="EMBL/GenBank/DDBJ databases">
        <authorList>
            <person name="Alioto T."/>
            <person name="Alioto T."/>
            <person name="Gomez Garrido J."/>
        </authorList>
    </citation>
    <scope>NUCLEOTIDE SEQUENCE</scope>
</reference>
<accession>A0A8D8W9D6</accession>
<protein>
    <submittedName>
        <fullName evidence="1">Uncharacterized protein</fullName>
    </submittedName>
</protein>
<sequence length="121" mass="13703">MSTSLNQTKPTMSHSTNQDTCLSHMVTITSSQLTLEHGRAELVTRATQFGQLETVEVVQGFPLLNIGNFLCPTQVFFLLQFERKKPVESVRNGRHQGEHQCGVEVRLGFMGKHSMDKLEKW</sequence>
<name>A0A8D8W9D6_9HEMI</name>
<dbReference type="AlphaFoldDB" id="A0A8D8W9D6"/>
<proteinExistence type="predicted"/>
<organism evidence="1">
    <name type="scientific">Cacopsylla melanoneura</name>
    <dbReference type="NCBI Taxonomy" id="428564"/>
    <lineage>
        <taxon>Eukaryota</taxon>
        <taxon>Metazoa</taxon>
        <taxon>Ecdysozoa</taxon>
        <taxon>Arthropoda</taxon>
        <taxon>Hexapoda</taxon>
        <taxon>Insecta</taxon>
        <taxon>Pterygota</taxon>
        <taxon>Neoptera</taxon>
        <taxon>Paraneoptera</taxon>
        <taxon>Hemiptera</taxon>
        <taxon>Sternorrhyncha</taxon>
        <taxon>Psylloidea</taxon>
        <taxon>Psyllidae</taxon>
        <taxon>Psyllinae</taxon>
        <taxon>Cacopsylla</taxon>
    </lineage>
</organism>